<dbReference type="InterPro" id="IPR013785">
    <property type="entry name" value="Aldolase_TIM"/>
</dbReference>
<dbReference type="Gene3D" id="3.20.20.70">
    <property type="entry name" value="Aldolase class I"/>
    <property type="match status" value="1"/>
</dbReference>
<accession>A0AAD9WW61</accession>
<reference evidence="1" key="1">
    <citation type="journal article" date="2023" name="Plant J.">
        <title>Genome sequences and population genomics provide insights into the demographic history, inbreeding, and mutation load of two 'living fossil' tree species of Dipteronia.</title>
        <authorList>
            <person name="Feng Y."/>
            <person name="Comes H.P."/>
            <person name="Chen J."/>
            <person name="Zhu S."/>
            <person name="Lu R."/>
            <person name="Zhang X."/>
            <person name="Li P."/>
            <person name="Qiu J."/>
            <person name="Olsen K.M."/>
            <person name="Qiu Y."/>
        </authorList>
    </citation>
    <scope>NUCLEOTIDE SEQUENCE</scope>
    <source>
        <strain evidence="1">KIB01</strain>
    </source>
</reference>
<dbReference type="AlphaFoldDB" id="A0AAD9WW61"/>
<sequence length="106" mass="11941">METPTRPQAAIIPNYHLPMSSFESENRTSVKDIKSLRLITAIKTPYLPDGRFDHLVNMQIEDGAETGEGQLMSWDEHIMLIGHTVNCFGGSIRVIGNTHQRSYSCH</sequence>
<proteinExistence type="predicted"/>
<gene>
    <name evidence="1" type="ORF">Ddye_020631</name>
</gene>
<dbReference type="GO" id="GO:0016829">
    <property type="term" value="F:lyase activity"/>
    <property type="evidence" value="ECO:0007669"/>
    <property type="project" value="InterPro"/>
</dbReference>
<comment type="caution">
    <text evidence="1">The sequence shown here is derived from an EMBL/GenBank/DDBJ whole genome shotgun (WGS) entry which is preliminary data.</text>
</comment>
<evidence type="ECO:0000313" key="2">
    <source>
        <dbReference type="Proteomes" id="UP001280121"/>
    </source>
</evidence>
<organism evidence="1 2">
    <name type="scientific">Dipteronia dyeriana</name>
    <dbReference type="NCBI Taxonomy" id="168575"/>
    <lineage>
        <taxon>Eukaryota</taxon>
        <taxon>Viridiplantae</taxon>
        <taxon>Streptophyta</taxon>
        <taxon>Embryophyta</taxon>
        <taxon>Tracheophyta</taxon>
        <taxon>Spermatophyta</taxon>
        <taxon>Magnoliopsida</taxon>
        <taxon>eudicotyledons</taxon>
        <taxon>Gunneridae</taxon>
        <taxon>Pentapetalae</taxon>
        <taxon>rosids</taxon>
        <taxon>malvids</taxon>
        <taxon>Sapindales</taxon>
        <taxon>Sapindaceae</taxon>
        <taxon>Hippocastanoideae</taxon>
        <taxon>Acereae</taxon>
        <taxon>Dipteronia</taxon>
    </lineage>
</organism>
<dbReference type="SUPFAM" id="SSF51569">
    <property type="entry name" value="Aldolase"/>
    <property type="match status" value="1"/>
</dbReference>
<keyword evidence="2" id="KW-1185">Reference proteome</keyword>
<dbReference type="InterPro" id="IPR002220">
    <property type="entry name" value="DapA-like"/>
</dbReference>
<name>A0AAD9WW61_9ROSI</name>
<dbReference type="Pfam" id="PF00701">
    <property type="entry name" value="DHDPS"/>
    <property type="match status" value="1"/>
</dbReference>
<dbReference type="Proteomes" id="UP001280121">
    <property type="component" value="Unassembled WGS sequence"/>
</dbReference>
<dbReference type="EMBL" id="JANJYI010000006">
    <property type="protein sequence ID" value="KAK2645436.1"/>
    <property type="molecule type" value="Genomic_DNA"/>
</dbReference>
<protein>
    <submittedName>
        <fullName evidence="1">Uncharacterized protein</fullName>
    </submittedName>
</protein>
<evidence type="ECO:0000313" key="1">
    <source>
        <dbReference type="EMBL" id="KAK2645436.1"/>
    </source>
</evidence>